<dbReference type="Pfam" id="PF01553">
    <property type="entry name" value="Acyltransferase"/>
    <property type="match status" value="1"/>
</dbReference>
<dbReference type="InterPro" id="IPR002123">
    <property type="entry name" value="Plipid/glycerol_acylTrfase"/>
</dbReference>
<evidence type="ECO:0000259" key="4">
    <source>
        <dbReference type="SMART" id="SM00563"/>
    </source>
</evidence>
<dbReference type="Proteomes" id="UP000419743">
    <property type="component" value="Unassembled WGS sequence"/>
</dbReference>
<proteinExistence type="predicted"/>
<dbReference type="PANTHER" id="PTHR10434:SF11">
    <property type="entry name" value="1-ACYL-SN-GLYCEROL-3-PHOSPHATE ACYLTRANSFERASE"/>
    <property type="match status" value="1"/>
</dbReference>
<name>A0A7M4DRS4_9MICO</name>
<comment type="caution">
    <text evidence="5">The sequence shown here is derived from an EMBL/GenBank/DDBJ whole genome shotgun (WGS) entry which is preliminary data.</text>
</comment>
<organism evidence="5 6">
    <name type="scientific">Occultella aeris</name>
    <dbReference type="NCBI Taxonomy" id="2761496"/>
    <lineage>
        <taxon>Bacteria</taxon>
        <taxon>Bacillati</taxon>
        <taxon>Actinomycetota</taxon>
        <taxon>Actinomycetes</taxon>
        <taxon>Micrococcales</taxon>
        <taxon>Ruaniaceae</taxon>
        <taxon>Occultella</taxon>
    </lineage>
</organism>
<dbReference type="SMART" id="SM00563">
    <property type="entry name" value="PlsC"/>
    <property type="match status" value="1"/>
</dbReference>
<protein>
    <submittedName>
        <fullName evidence="5">1-acyl-sn-glycerol-3-phosphate acyltransferase</fullName>
        <ecNumber evidence="5">2.3.1.-</ecNumber>
    </submittedName>
</protein>
<dbReference type="PANTHER" id="PTHR10434">
    <property type="entry name" value="1-ACYL-SN-GLYCEROL-3-PHOSPHATE ACYLTRANSFERASE"/>
    <property type="match status" value="1"/>
</dbReference>
<dbReference type="RefSeq" id="WP_156743444.1">
    <property type="nucleotide sequence ID" value="NZ_CACRYJ010000068.1"/>
</dbReference>
<keyword evidence="2 5" id="KW-0012">Acyltransferase</keyword>
<feature type="domain" description="Phospholipid/glycerol acyltransferase" evidence="4">
    <location>
        <begin position="64"/>
        <end position="173"/>
    </location>
</feature>
<evidence type="ECO:0000256" key="1">
    <source>
        <dbReference type="ARBA" id="ARBA00022679"/>
    </source>
</evidence>
<dbReference type="GO" id="GO:0005886">
    <property type="term" value="C:plasma membrane"/>
    <property type="evidence" value="ECO:0007669"/>
    <property type="project" value="TreeGrafter"/>
</dbReference>
<dbReference type="AlphaFoldDB" id="A0A7M4DRS4"/>
<evidence type="ECO:0000313" key="6">
    <source>
        <dbReference type="Proteomes" id="UP000419743"/>
    </source>
</evidence>
<evidence type="ECO:0000256" key="3">
    <source>
        <dbReference type="SAM" id="MobiDB-lite"/>
    </source>
</evidence>
<dbReference type="GO" id="GO:0006654">
    <property type="term" value="P:phosphatidic acid biosynthetic process"/>
    <property type="evidence" value="ECO:0007669"/>
    <property type="project" value="TreeGrafter"/>
</dbReference>
<dbReference type="SUPFAM" id="SSF69593">
    <property type="entry name" value="Glycerol-3-phosphate (1)-acyltransferase"/>
    <property type="match status" value="1"/>
</dbReference>
<accession>A0A7M4DRS4</accession>
<dbReference type="EC" id="2.3.1.-" evidence="5"/>
<keyword evidence="6" id="KW-1185">Reference proteome</keyword>
<reference evidence="5 6" key="1">
    <citation type="submission" date="2019-11" db="EMBL/GenBank/DDBJ databases">
        <authorList>
            <person name="Criscuolo A."/>
        </authorList>
    </citation>
    <scope>NUCLEOTIDE SEQUENCE [LARGE SCALE GENOMIC DNA]</scope>
    <source>
        <strain evidence="5">CIP111667</strain>
    </source>
</reference>
<sequence length="244" mass="26044">MTEPKDAGAARSAKPAGSPGQIVTPDDIRRWGPVWSRRVGWMLAHVFWNTTVIGAEHIPRTGRLLIAANHTGVIDGPLLHGVIPRSSHIIIKEEMFSGIIGFLMRGAGQIPVDRKNGRAALQTALALLKEDRLVGVFPEGTRGRGDVKDTKAGIAWLAVHSGAPVVPAAILGTRPTGKKPGHIPFFRTRLHVVFGEPFVAADPATGKGRKAVAEAMETIQTRMSEHVHAASELTGVELPGSTEI</sequence>
<dbReference type="GO" id="GO:0003841">
    <property type="term" value="F:1-acylglycerol-3-phosphate O-acyltransferase activity"/>
    <property type="evidence" value="ECO:0007669"/>
    <property type="project" value="TreeGrafter"/>
</dbReference>
<evidence type="ECO:0000313" key="5">
    <source>
        <dbReference type="EMBL" id="VZO40168.1"/>
    </source>
</evidence>
<gene>
    <name evidence="5" type="primary">plsC_2</name>
    <name evidence="5" type="ORF">HALOF300_04870</name>
</gene>
<evidence type="ECO:0000256" key="2">
    <source>
        <dbReference type="ARBA" id="ARBA00023315"/>
    </source>
</evidence>
<dbReference type="CDD" id="cd07989">
    <property type="entry name" value="LPLAT_AGPAT-like"/>
    <property type="match status" value="1"/>
</dbReference>
<dbReference type="EMBL" id="CACRYJ010000068">
    <property type="protein sequence ID" value="VZO40168.1"/>
    <property type="molecule type" value="Genomic_DNA"/>
</dbReference>
<keyword evidence="1 5" id="KW-0808">Transferase</keyword>
<feature type="region of interest" description="Disordered" evidence="3">
    <location>
        <begin position="1"/>
        <end position="24"/>
    </location>
</feature>